<keyword evidence="2" id="KW-1185">Reference proteome</keyword>
<dbReference type="AlphaFoldDB" id="A0A9N9F4K3"/>
<sequence>MASSKYQKRSLDEFPLITVVLLDEIGLAETSPYNLLKFYIPYLNLVILRNFQMFPSSESVIGDLTILNRAELK</sequence>
<organism evidence="1 2">
    <name type="scientific">Dentiscutata erythropus</name>
    <dbReference type="NCBI Taxonomy" id="1348616"/>
    <lineage>
        <taxon>Eukaryota</taxon>
        <taxon>Fungi</taxon>
        <taxon>Fungi incertae sedis</taxon>
        <taxon>Mucoromycota</taxon>
        <taxon>Glomeromycotina</taxon>
        <taxon>Glomeromycetes</taxon>
        <taxon>Diversisporales</taxon>
        <taxon>Gigasporaceae</taxon>
        <taxon>Dentiscutata</taxon>
    </lineage>
</organism>
<gene>
    <name evidence="1" type="ORF">DERYTH_LOCUS3304</name>
</gene>
<evidence type="ECO:0000313" key="1">
    <source>
        <dbReference type="EMBL" id="CAG8509311.1"/>
    </source>
</evidence>
<dbReference type="OrthoDB" id="2406744at2759"/>
<accession>A0A9N9F4K3</accession>
<protein>
    <submittedName>
        <fullName evidence="1">441_t:CDS:1</fullName>
    </submittedName>
</protein>
<dbReference type="EMBL" id="CAJVPY010001148">
    <property type="protein sequence ID" value="CAG8509311.1"/>
    <property type="molecule type" value="Genomic_DNA"/>
</dbReference>
<proteinExistence type="predicted"/>
<evidence type="ECO:0000313" key="2">
    <source>
        <dbReference type="Proteomes" id="UP000789405"/>
    </source>
</evidence>
<dbReference type="Proteomes" id="UP000789405">
    <property type="component" value="Unassembled WGS sequence"/>
</dbReference>
<reference evidence="1" key="1">
    <citation type="submission" date="2021-06" db="EMBL/GenBank/DDBJ databases">
        <authorList>
            <person name="Kallberg Y."/>
            <person name="Tangrot J."/>
            <person name="Rosling A."/>
        </authorList>
    </citation>
    <scope>NUCLEOTIDE SEQUENCE</scope>
    <source>
        <strain evidence="1">MA453B</strain>
    </source>
</reference>
<comment type="caution">
    <text evidence="1">The sequence shown here is derived from an EMBL/GenBank/DDBJ whole genome shotgun (WGS) entry which is preliminary data.</text>
</comment>
<name>A0A9N9F4K3_9GLOM</name>